<dbReference type="SUPFAM" id="SSF52540">
    <property type="entry name" value="P-loop containing nucleoside triphosphate hydrolases"/>
    <property type="match status" value="1"/>
</dbReference>
<keyword evidence="3" id="KW-1185">Reference proteome</keyword>
<evidence type="ECO:0000313" key="3">
    <source>
        <dbReference type="Proteomes" id="UP000649617"/>
    </source>
</evidence>
<feature type="compositionally biased region" description="Basic and acidic residues" evidence="1">
    <location>
        <begin position="739"/>
        <end position="752"/>
    </location>
</feature>
<dbReference type="InterPro" id="IPR027417">
    <property type="entry name" value="P-loop_NTPase"/>
</dbReference>
<feature type="compositionally biased region" description="Basic and acidic residues" evidence="1">
    <location>
        <begin position="869"/>
        <end position="891"/>
    </location>
</feature>
<comment type="caution">
    <text evidence="2">The sequence shown here is derived from an EMBL/GenBank/DDBJ whole genome shotgun (WGS) entry which is preliminary data.</text>
</comment>
<name>A0A812XVM8_SYMPI</name>
<evidence type="ECO:0000313" key="2">
    <source>
        <dbReference type="EMBL" id="CAE7755694.1"/>
    </source>
</evidence>
<feature type="region of interest" description="Disordered" evidence="1">
    <location>
        <begin position="869"/>
        <end position="892"/>
    </location>
</feature>
<feature type="region of interest" description="Disordered" evidence="1">
    <location>
        <begin position="707"/>
        <end position="766"/>
    </location>
</feature>
<gene>
    <name evidence="2" type="ORF">SPIL2461_LOCUS21959</name>
</gene>
<proteinExistence type="predicted"/>
<dbReference type="Proteomes" id="UP000649617">
    <property type="component" value="Unassembled WGS sequence"/>
</dbReference>
<accession>A0A812XVM8</accession>
<evidence type="ECO:0000256" key="1">
    <source>
        <dbReference type="SAM" id="MobiDB-lite"/>
    </source>
</evidence>
<dbReference type="OrthoDB" id="443992at2759"/>
<reference evidence="2" key="1">
    <citation type="submission" date="2021-02" db="EMBL/GenBank/DDBJ databases">
        <authorList>
            <person name="Dougan E. K."/>
            <person name="Rhodes N."/>
            <person name="Thang M."/>
            <person name="Chan C."/>
        </authorList>
    </citation>
    <scope>NUCLEOTIDE SEQUENCE</scope>
</reference>
<dbReference type="AlphaFoldDB" id="A0A812XVM8"/>
<dbReference type="EMBL" id="CAJNIZ010046748">
    <property type="protein sequence ID" value="CAE7755694.1"/>
    <property type="molecule type" value="Genomic_DNA"/>
</dbReference>
<sequence>MLEKHCSSLQFTVTVKEGASVLRDTSEISYHGHIVPEKGKNCWISFPGKFAAGWDALIKEFHGDSVACVFLCTPEDGLGKHHADPEDPDGRCLCHKIYGERDYKRFGYLQRMAPPYTEERIRKAKMKAKAMNAVHVREDASRVEMSKANEEAEKRWRKSGRVASWGCEWYHVWLGKVKEAVALEQRLKVVYFPDQVGKGKLTMDELRDPDKDPWDGVGCGGSQKCEIATVERMKHVEGAAWEYDEVDVSDFLLDTFQVEQMVDAWDGNEWKRGTIIKIPCKDSGLKWTVRCDHSAEKIEADHVRHVDITMKRLAEETDFDLLHALRSLLPEGQKVVGNPEIQRLRNGTSATTVRLHSMSVDALQRLCGEVLSGDLELQLNKEWSKNSSYKRWQLKAEKTEFVRSYKHALMSRKVTTEGNLLLLSDDEDISYEFLVAIVDESHDIYRPDVDRGLLKTKLPSRQLILLSDASQSSALEQTFPDLHRVFLTEVVRSTKRIVLGAAAFQISASSEHNSSLGSDGPPLKTYIFESDGERSTLQSYCKHTITALWDLLCAYPGLSLHDSLAIIVPDEPFREQFRPLLRKTLEEEIPSKKLRLVNFAESLMHMLPKVAEEYIVLDSIEHAKGLEQLFVMAIGMDAKIDSPGSDAGANLETRCRLYQSITRAQLGAIVVNQFLQGGWLEHLTLCKLVEREFDQFEGRLESSAAAASEVTKELQAEKPAQGTEENRHEALRSSAGGTPEKKSTSSTEDRPSTKPSSSPASAKVTKEKAMTLRTSCVWDTTCNSMKARIYELRFDPSRRSPAEAFEILKSKLTSEPLPANCPYPEDECLLWRQKQDFSWQERYRNGSKQETILSLFLRDGTILSKTLVHERSEHEGDPSDHEERDHFDHSKSHQVSINEGQWEMVGFILRETPFAQAFAYWSRTVRCCWCAPPPENEWDFHESDWGVIYGDGSATRESSLKQLLESQSSRSIDSHFLLSLSEPRLEAWGMNPLHLWFWRS</sequence>
<organism evidence="2 3">
    <name type="scientific">Symbiodinium pilosum</name>
    <name type="common">Dinoflagellate</name>
    <dbReference type="NCBI Taxonomy" id="2952"/>
    <lineage>
        <taxon>Eukaryota</taxon>
        <taxon>Sar</taxon>
        <taxon>Alveolata</taxon>
        <taxon>Dinophyceae</taxon>
        <taxon>Suessiales</taxon>
        <taxon>Symbiodiniaceae</taxon>
        <taxon>Symbiodinium</taxon>
    </lineage>
</organism>
<protein>
    <submittedName>
        <fullName evidence="2">Uncharacterized protein</fullName>
    </submittedName>
</protein>
<feature type="compositionally biased region" description="Low complexity" evidence="1">
    <location>
        <begin position="753"/>
        <end position="763"/>
    </location>
</feature>